<dbReference type="SUPFAM" id="SSF57716">
    <property type="entry name" value="Glucocorticoid receptor-like (DNA-binding domain)"/>
    <property type="match status" value="1"/>
</dbReference>
<keyword evidence="11" id="KW-1185">Reference proteome</keyword>
<keyword evidence="6" id="KW-0804">Transcription</keyword>
<dbReference type="CDD" id="cd00202">
    <property type="entry name" value="ZnF_GATA"/>
    <property type="match status" value="1"/>
</dbReference>
<dbReference type="PROSITE" id="PS00344">
    <property type="entry name" value="GATA_ZN_FINGER_1"/>
    <property type="match status" value="1"/>
</dbReference>
<dbReference type="InterPro" id="IPR000679">
    <property type="entry name" value="Znf_GATA"/>
</dbReference>
<dbReference type="GO" id="GO:0000981">
    <property type="term" value="F:DNA-binding transcription factor activity, RNA polymerase II-specific"/>
    <property type="evidence" value="ECO:0007669"/>
    <property type="project" value="TreeGrafter"/>
</dbReference>
<dbReference type="Pfam" id="PF00320">
    <property type="entry name" value="GATA"/>
    <property type="match status" value="1"/>
</dbReference>
<dbReference type="AlphaFoldDB" id="A0A183IW91"/>
<reference evidence="12" key="1">
    <citation type="submission" date="2016-06" db="UniProtKB">
        <authorList>
            <consortium name="WormBaseParasite"/>
        </authorList>
    </citation>
    <scope>IDENTIFICATION</scope>
</reference>
<accession>A0A183IW91</accession>
<reference evidence="10 11" key="2">
    <citation type="submission" date="2018-11" db="EMBL/GenBank/DDBJ databases">
        <authorList>
            <consortium name="Pathogen Informatics"/>
        </authorList>
    </citation>
    <scope>NUCLEOTIDE SEQUENCE [LARGE SCALE GENOMIC DNA]</scope>
</reference>
<sequence length="139" mass="15729">MGICITKNQTVPEDDEFRCCSNLNTFTASCASLSPPSAYLLQLDSPQQKARGQAKIGKSENDHSTATADNCTFCANCFTTTTTAWRRDRFGRLVCNACGLYYRLHKARRLFSHWTVFRDRPFGRLLLQTPLLLVTISRQ</sequence>
<evidence type="ECO:0000256" key="8">
    <source>
        <dbReference type="PROSITE-ProRule" id="PRU00094"/>
    </source>
</evidence>
<evidence type="ECO:0000313" key="10">
    <source>
        <dbReference type="EMBL" id="VDP14614.1"/>
    </source>
</evidence>
<evidence type="ECO:0000313" key="11">
    <source>
        <dbReference type="Proteomes" id="UP000270296"/>
    </source>
</evidence>
<evidence type="ECO:0000313" key="12">
    <source>
        <dbReference type="WBParaSite" id="SBAD_0000818101-mRNA-1"/>
    </source>
</evidence>
<dbReference type="InterPro" id="IPR013088">
    <property type="entry name" value="Znf_NHR/GATA"/>
</dbReference>
<proteinExistence type="predicted"/>
<evidence type="ECO:0000256" key="6">
    <source>
        <dbReference type="ARBA" id="ARBA00023163"/>
    </source>
</evidence>
<dbReference type="PRINTS" id="PR00619">
    <property type="entry name" value="GATAZNFINGER"/>
</dbReference>
<comment type="subcellular location">
    <subcellularLocation>
        <location evidence="1">Nucleus</location>
    </subcellularLocation>
</comment>
<dbReference type="GO" id="GO:0008270">
    <property type="term" value="F:zinc ion binding"/>
    <property type="evidence" value="ECO:0007669"/>
    <property type="project" value="UniProtKB-KW"/>
</dbReference>
<name>A0A183IW91_9BILA</name>
<dbReference type="Proteomes" id="UP000270296">
    <property type="component" value="Unassembled WGS sequence"/>
</dbReference>
<dbReference type="PROSITE" id="PS50114">
    <property type="entry name" value="GATA_ZN_FINGER_2"/>
    <property type="match status" value="1"/>
</dbReference>
<feature type="domain" description="GATA-type" evidence="9">
    <location>
        <begin position="74"/>
        <end position="109"/>
    </location>
</feature>
<dbReference type="PANTHER" id="PTHR10071">
    <property type="entry name" value="TRANSCRIPTION FACTOR GATA FAMILY MEMBER"/>
    <property type="match status" value="1"/>
</dbReference>
<dbReference type="EMBL" id="UZAM01011043">
    <property type="protein sequence ID" value="VDP14614.1"/>
    <property type="molecule type" value="Genomic_DNA"/>
</dbReference>
<dbReference type="GO" id="GO:0045165">
    <property type="term" value="P:cell fate commitment"/>
    <property type="evidence" value="ECO:0007669"/>
    <property type="project" value="TreeGrafter"/>
</dbReference>
<evidence type="ECO:0000256" key="3">
    <source>
        <dbReference type="ARBA" id="ARBA00022771"/>
    </source>
</evidence>
<evidence type="ECO:0000259" key="9">
    <source>
        <dbReference type="PROSITE" id="PS50114"/>
    </source>
</evidence>
<dbReference type="GO" id="GO:0000122">
    <property type="term" value="P:negative regulation of transcription by RNA polymerase II"/>
    <property type="evidence" value="ECO:0007669"/>
    <property type="project" value="TreeGrafter"/>
</dbReference>
<protein>
    <submittedName>
        <fullName evidence="12">GATA-type domain-containing protein</fullName>
    </submittedName>
</protein>
<keyword evidence="5" id="KW-0805">Transcription regulation</keyword>
<dbReference type="GO" id="GO:0005634">
    <property type="term" value="C:nucleus"/>
    <property type="evidence" value="ECO:0007669"/>
    <property type="project" value="UniProtKB-SubCell"/>
</dbReference>
<evidence type="ECO:0000256" key="7">
    <source>
        <dbReference type="ARBA" id="ARBA00023242"/>
    </source>
</evidence>
<dbReference type="PROSITE" id="PS51257">
    <property type="entry name" value="PROKAR_LIPOPROTEIN"/>
    <property type="match status" value="1"/>
</dbReference>
<organism evidence="12">
    <name type="scientific">Soboliphyme baturini</name>
    <dbReference type="NCBI Taxonomy" id="241478"/>
    <lineage>
        <taxon>Eukaryota</taxon>
        <taxon>Metazoa</taxon>
        <taxon>Ecdysozoa</taxon>
        <taxon>Nematoda</taxon>
        <taxon>Enoplea</taxon>
        <taxon>Dorylaimia</taxon>
        <taxon>Dioctophymatida</taxon>
        <taxon>Dioctophymatoidea</taxon>
        <taxon>Soboliphymatidae</taxon>
        <taxon>Soboliphyme</taxon>
    </lineage>
</organism>
<keyword evidence="4" id="KW-0862">Zinc</keyword>
<keyword evidence="2" id="KW-0479">Metal-binding</keyword>
<keyword evidence="7" id="KW-0539">Nucleus</keyword>
<dbReference type="OrthoDB" id="515401at2759"/>
<dbReference type="InterPro" id="IPR039355">
    <property type="entry name" value="Transcription_factor_GATA"/>
</dbReference>
<dbReference type="GO" id="GO:0000978">
    <property type="term" value="F:RNA polymerase II cis-regulatory region sequence-specific DNA binding"/>
    <property type="evidence" value="ECO:0007669"/>
    <property type="project" value="TreeGrafter"/>
</dbReference>
<dbReference type="PANTHER" id="PTHR10071:SF281">
    <property type="entry name" value="BOX A-BINDING FACTOR-RELATED"/>
    <property type="match status" value="1"/>
</dbReference>
<evidence type="ECO:0000256" key="1">
    <source>
        <dbReference type="ARBA" id="ARBA00004123"/>
    </source>
</evidence>
<evidence type="ECO:0000256" key="4">
    <source>
        <dbReference type="ARBA" id="ARBA00022833"/>
    </source>
</evidence>
<dbReference type="SMART" id="SM00401">
    <property type="entry name" value="ZnF_GATA"/>
    <property type="match status" value="1"/>
</dbReference>
<dbReference type="Gene3D" id="3.30.50.10">
    <property type="entry name" value="Erythroid Transcription Factor GATA-1, subunit A"/>
    <property type="match status" value="1"/>
</dbReference>
<evidence type="ECO:0000256" key="5">
    <source>
        <dbReference type="ARBA" id="ARBA00023015"/>
    </source>
</evidence>
<gene>
    <name evidence="10" type="ORF">SBAD_LOCUS7887</name>
</gene>
<evidence type="ECO:0000256" key="2">
    <source>
        <dbReference type="ARBA" id="ARBA00022723"/>
    </source>
</evidence>
<dbReference type="WBParaSite" id="SBAD_0000818101-mRNA-1">
    <property type="protein sequence ID" value="SBAD_0000818101-mRNA-1"/>
    <property type="gene ID" value="SBAD_0000818101"/>
</dbReference>
<dbReference type="GO" id="GO:0045944">
    <property type="term" value="P:positive regulation of transcription by RNA polymerase II"/>
    <property type="evidence" value="ECO:0007669"/>
    <property type="project" value="TreeGrafter"/>
</dbReference>
<keyword evidence="3 8" id="KW-0863">Zinc-finger</keyword>